<reference evidence="2" key="1">
    <citation type="journal article" date="2005" name="Appl. Environ. Microbiol.">
        <title>Construction, analysis, and beta-glucanase screening of a bacterial artificial chromosome library from the large-bowel microbiota of mice.</title>
        <authorList>
            <person name="Walter J."/>
            <person name="Mangold M."/>
            <person name="Tannock G.W."/>
        </authorList>
    </citation>
    <scope>NUCLEOTIDE SEQUENCE</scope>
</reference>
<evidence type="ECO:0000313" key="2">
    <source>
        <dbReference type="EMBL" id="AAX16407.1"/>
    </source>
</evidence>
<feature type="chain" id="PRO_5004252053" evidence="1">
    <location>
        <begin position="20"/>
        <end position="146"/>
    </location>
</feature>
<organism evidence="2">
    <name type="scientific">uncultured murine large bowel bacterium BAC 54B</name>
    <dbReference type="NCBI Taxonomy" id="314101"/>
    <lineage>
        <taxon>Bacteria</taxon>
        <taxon>environmental samples</taxon>
    </lineage>
</organism>
<protein>
    <submittedName>
        <fullName evidence="2">Uncharacterized protein</fullName>
    </submittedName>
</protein>
<keyword evidence="1" id="KW-0732">Signal</keyword>
<dbReference type="EMBL" id="AY766186">
    <property type="protein sequence ID" value="AAX16407.1"/>
    <property type="molecule type" value="Genomic_DNA"/>
</dbReference>
<sequence>MRKFILLTFALLCALSSSAQGETSTSNKNDSISSYIATILEDIDMRILKSEANDRYKFYPTENIYNFLKLDTRTGRIEQVQWSLDTDKEGSVSINNEDLSWSSGSLFELYPTQNMYQFLLLDKTNGRAWHVQWGMKDKERWMRRIY</sequence>
<proteinExistence type="predicted"/>
<evidence type="ECO:0000256" key="1">
    <source>
        <dbReference type="SAM" id="SignalP"/>
    </source>
</evidence>
<name>Q58WR9_9BACT</name>
<accession>Q58WR9</accession>
<feature type="signal peptide" evidence="1">
    <location>
        <begin position="1"/>
        <end position="19"/>
    </location>
</feature>
<dbReference type="AlphaFoldDB" id="Q58WR9"/>